<dbReference type="HOGENOM" id="CLU_027562_0_2_5"/>
<dbReference type="Pfam" id="PF22022">
    <property type="entry name" value="Phage_int_M"/>
    <property type="match status" value="1"/>
</dbReference>
<keyword evidence="2" id="KW-0229">DNA integration</keyword>
<dbReference type="Gene3D" id="1.10.150.130">
    <property type="match status" value="1"/>
</dbReference>
<dbReference type="PATRIC" id="fig|266834.11.peg.1868"/>
<accession>Q92SB7</accession>
<keyword evidence="3" id="KW-0238">DNA-binding</keyword>
<dbReference type="Gene3D" id="3.30.160.390">
    <property type="entry name" value="Integrase, DNA-binding domain"/>
    <property type="match status" value="1"/>
</dbReference>
<dbReference type="AlphaFoldDB" id="Q92SB7"/>
<gene>
    <name evidence="6" type="primary">int</name>
    <name evidence="6" type="ORF">SMc02187</name>
</gene>
<dbReference type="SUPFAM" id="SSF56349">
    <property type="entry name" value="DNA breaking-rejoining enzymes"/>
    <property type="match status" value="1"/>
</dbReference>
<dbReference type="GO" id="GO:0003677">
    <property type="term" value="F:DNA binding"/>
    <property type="evidence" value="ECO:0007669"/>
    <property type="project" value="UniProtKB-KW"/>
</dbReference>
<dbReference type="EnsemblBacteria" id="CAC41928">
    <property type="protein sequence ID" value="CAC41928"/>
    <property type="gene ID" value="SMc02187"/>
</dbReference>
<evidence type="ECO:0000256" key="2">
    <source>
        <dbReference type="ARBA" id="ARBA00022908"/>
    </source>
</evidence>
<dbReference type="CDD" id="cd00801">
    <property type="entry name" value="INT_P4_C"/>
    <property type="match status" value="1"/>
</dbReference>
<dbReference type="eggNOG" id="COG0582">
    <property type="taxonomic scope" value="Bacteria"/>
</dbReference>
<keyword evidence="7" id="KW-1185">Reference proteome</keyword>
<dbReference type="InterPro" id="IPR050808">
    <property type="entry name" value="Phage_Integrase"/>
</dbReference>
<evidence type="ECO:0000256" key="3">
    <source>
        <dbReference type="ARBA" id="ARBA00023125"/>
    </source>
</evidence>
<dbReference type="InterPro" id="IPR025166">
    <property type="entry name" value="Integrase_DNA_bind_dom"/>
</dbReference>
<dbReference type="KEGG" id="sme:SMc02187"/>
<dbReference type="InterPro" id="IPR038488">
    <property type="entry name" value="Integrase_DNA-bd_sf"/>
</dbReference>
<dbReference type="Proteomes" id="UP000001976">
    <property type="component" value="Chromosome"/>
</dbReference>
<dbReference type="PROSITE" id="PS51898">
    <property type="entry name" value="TYR_RECOMBINASE"/>
    <property type="match status" value="1"/>
</dbReference>
<dbReference type="InterPro" id="IPR053876">
    <property type="entry name" value="Phage_int_M"/>
</dbReference>
<protein>
    <submittedName>
        <fullName evidence="6">Integrase</fullName>
    </submittedName>
</protein>
<comment type="similarity">
    <text evidence="1">Belongs to the 'phage' integrase family.</text>
</comment>
<dbReference type="InterPro" id="IPR011010">
    <property type="entry name" value="DNA_brk_join_enz"/>
</dbReference>
<evidence type="ECO:0000256" key="4">
    <source>
        <dbReference type="ARBA" id="ARBA00023172"/>
    </source>
</evidence>
<dbReference type="Gene3D" id="1.10.443.10">
    <property type="entry name" value="Intergrase catalytic core"/>
    <property type="match status" value="1"/>
</dbReference>
<feature type="domain" description="Tyr recombinase" evidence="5">
    <location>
        <begin position="202"/>
        <end position="377"/>
    </location>
</feature>
<evidence type="ECO:0000256" key="1">
    <source>
        <dbReference type="ARBA" id="ARBA00008857"/>
    </source>
</evidence>
<evidence type="ECO:0000313" key="6">
    <source>
        <dbReference type="EMBL" id="CAC41928.1"/>
    </source>
</evidence>
<dbReference type="OrthoDB" id="9795573at2"/>
<dbReference type="GO" id="GO:0015074">
    <property type="term" value="P:DNA integration"/>
    <property type="evidence" value="ECO:0007669"/>
    <property type="project" value="UniProtKB-KW"/>
</dbReference>
<sequence>MPRPLYKLTAVAVKNAPPGKYSDGGGLWLHKREDGGAQWILRVNVHGRRREMGLGSVSEVSLKEAREAAERWRSLVRGGLDPIKERQRQRREAARNLHCLDDIARDAFESRKAELKGDGVAGRWFSPLEIHVLPRLGKVPVVDIDQTDIRDVLAPIWHSKAETARKALNRLAICLKHAAALGLSVDLQATDKARALLGKQRHKPENIPAMPWRDVPIFYASLSDGTVTHLALRLLILTGVRSAPLRFLREEQINGDVWTIPGEAMKGRRGATADFRVPLSDAALEVIEQARRHAREGFLFPSVKKGVISDATMSRLMERAGMAARPHGFRSSLRDWIAEVTEASHDVAETTLGHIIGGAVERAYRRTDFLEQRRALMVRWARHVTGQRGQVIALGKRSRNDA</sequence>
<dbReference type="InterPro" id="IPR010998">
    <property type="entry name" value="Integrase_recombinase_N"/>
</dbReference>
<organism evidence="6 7">
    <name type="scientific">Rhizobium meliloti (strain 1021)</name>
    <name type="common">Ensifer meliloti</name>
    <name type="synonym">Sinorhizobium meliloti</name>
    <dbReference type="NCBI Taxonomy" id="266834"/>
    <lineage>
        <taxon>Bacteria</taxon>
        <taxon>Pseudomonadati</taxon>
        <taxon>Pseudomonadota</taxon>
        <taxon>Alphaproteobacteria</taxon>
        <taxon>Hyphomicrobiales</taxon>
        <taxon>Rhizobiaceae</taxon>
        <taxon>Sinorhizobium/Ensifer group</taxon>
        <taxon>Sinorhizobium</taxon>
    </lineage>
</organism>
<reference evidence="6 7" key="1">
    <citation type="journal article" date="2001" name="Proc. Natl. Acad. Sci. U.S.A.">
        <title>Analysis of the chromosome sequence of the legume symbiont Sinorhizobium meliloti strain 1021.</title>
        <authorList>
            <person name="Capela D."/>
            <person name="Barloy-Hubler F."/>
            <person name="Gouzy J."/>
            <person name="Bothe G."/>
            <person name="Ampe F."/>
            <person name="Batut J."/>
            <person name="Boistard P."/>
            <person name="Becker A."/>
            <person name="Boutry M."/>
            <person name="Cadieu E."/>
            <person name="Dreano S."/>
            <person name="Gloux S."/>
            <person name="Godrie T."/>
            <person name="Goffeau A."/>
            <person name="Kahn D."/>
            <person name="Kiss E."/>
            <person name="Lelaure V."/>
            <person name="Masuy D."/>
            <person name="Pohl T."/>
            <person name="Portetelle D."/>
            <person name="Puehler A."/>
            <person name="Purnelle B."/>
            <person name="Ramsperger U."/>
            <person name="Renard C."/>
            <person name="Thebault P."/>
            <person name="Vandenbol M."/>
            <person name="Weidner S."/>
            <person name="Galibert F."/>
        </authorList>
    </citation>
    <scope>NUCLEOTIDE SEQUENCE [LARGE SCALE GENOMIC DNA]</scope>
    <source>
        <strain evidence="6 7">1021</strain>
    </source>
</reference>
<dbReference type="Pfam" id="PF00589">
    <property type="entry name" value="Phage_integrase"/>
    <property type="match status" value="1"/>
</dbReference>
<dbReference type="Pfam" id="PF13356">
    <property type="entry name" value="Arm-DNA-bind_3"/>
    <property type="match status" value="1"/>
</dbReference>
<proteinExistence type="inferred from homology"/>
<dbReference type="PANTHER" id="PTHR30629:SF2">
    <property type="entry name" value="PROPHAGE INTEGRASE INTS-RELATED"/>
    <property type="match status" value="1"/>
</dbReference>
<dbReference type="RefSeq" id="WP_010968615.1">
    <property type="nucleotide sequence ID" value="NC_003047.1"/>
</dbReference>
<dbReference type="EMBL" id="AL591688">
    <property type="protein sequence ID" value="CAC41928.1"/>
    <property type="molecule type" value="Genomic_DNA"/>
</dbReference>
<name>Q92SB7_RHIME</name>
<dbReference type="GO" id="GO:0006310">
    <property type="term" value="P:DNA recombination"/>
    <property type="evidence" value="ECO:0007669"/>
    <property type="project" value="UniProtKB-KW"/>
</dbReference>
<keyword evidence="4" id="KW-0233">DNA recombination</keyword>
<reference evidence="7" key="2">
    <citation type="journal article" date="2001" name="Science">
        <title>The composite genome of the legume symbiont Sinorhizobium meliloti.</title>
        <authorList>
            <person name="Galibert F."/>
            <person name="Finan T.M."/>
            <person name="Long S.R."/>
            <person name="Puehler A."/>
            <person name="Abola P."/>
            <person name="Ampe F."/>
            <person name="Barloy-Hubler F."/>
            <person name="Barnett M.J."/>
            <person name="Becker A."/>
            <person name="Boistard P."/>
            <person name="Bothe G."/>
            <person name="Boutry M."/>
            <person name="Bowser L."/>
            <person name="Buhrmester J."/>
            <person name="Cadieu E."/>
            <person name="Capela D."/>
            <person name="Chain P."/>
            <person name="Cowie A."/>
            <person name="Davis R.W."/>
            <person name="Dreano S."/>
            <person name="Federspiel N.A."/>
            <person name="Fisher R.F."/>
            <person name="Gloux S."/>
            <person name="Godrie T."/>
            <person name="Goffeau A."/>
            <person name="Golding B."/>
            <person name="Gouzy J."/>
            <person name="Gurjal M."/>
            <person name="Hernandez-Lucas I."/>
            <person name="Hong A."/>
            <person name="Huizar L."/>
            <person name="Hyman R.W."/>
            <person name="Jones T."/>
            <person name="Kahn D."/>
            <person name="Kahn M.L."/>
            <person name="Kalman S."/>
            <person name="Keating D.H."/>
            <person name="Kiss E."/>
            <person name="Komp C."/>
            <person name="Lelaure V."/>
            <person name="Masuy D."/>
            <person name="Palm C."/>
            <person name="Peck M.C."/>
            <person name="Pohl T.M."/>
            <person name="Portetelle D."/>
            <person name="Purnelle B."/>
            <person name="Ramsperger U."/>
            <person name="Surzycki R."/>
            <person name="Thebault P."/>
            <person name="Vandenbol M."/>
            <person name="Vorhoelter F.J."/>
            <person name="Weidner S."/>
            <person name="Wells D.H."/>
            <person name="Wong K."/>
            <person name="Yeh K.-C."/>
            <person name="Batut J."/>
        </authorList>
    </citation>
    <scope>NUCLEOTIDE SEQUENCE [LARGE SCALE GENOMIC DNA]</scope>
    <source>
        <strain evidence="7">1021</strain>
    </source>
</reference>
<evidence type="ECO:0000259" key="5">
    <source>
        <dbReference type="PROSITE" id="PS51898"/>
    </source>
</evidence>
<dbReference type="InterPro" id="IPR002104">
    <property type="entry name" value="Integrase_catalytic"/>
</dbReference>
<evidence type="ECO:0000313" key="7">
    <source>
        <dbReference type="Proteomes" id="UP000001976"/>
    </source>
</evidence>
<dbReference type="InterPro" id="IPR013762">
    <property type="entry name" value="Integrase-like_cat_sf"/>
</dbReference>
<dbReference type="PANTHER" id="PTHR30629">
    <property type="entry name" value="PROPHAGE INTEGRASE"/>
    <property type="match status" value="1"/>
</dbReference>